<name>A0A6B2KZ81_9EUKA</name>
<reference evidence="8" key="1">
    <citation type="journal article" date="2020" name="J. Eukaryot. Microbiol.">
        <title>De novo Sequencing, Assembly and Annotation of the Transcriptome for the Free-Living Testate Amoeba Arcella intermedia.</title>
        <authorList>
            <person name="Ribeiro G.M."/>
            <person name="Porfirio-Sousa A.L."/>
            <person name="Maurer-Alcala X.X."/>
            <person name="Katz L.A."/>
            <person name="Lahr D.J.G."/>
        </authorList>
    </citation>
    <scope>NUCLEOTIDE SEQUENCE</scope>
</reference>
<evidence type="ECO:0000313" key="8">
    <source>
        <dbReference type="EMBL" id="NDV30063.1"/>
    </source>
</evidence>
<dbReference type="InterPro" id="IPR024789">
    <property type="entry name" value="APC4"/>
</dbReference>
<dbReference type="GO" id="GO:0034399">
    <property type="term" value="C:nuclear periphery"/>
    <property type="evidence" value="ECO:0007669"/>
    <property type="project" value="TreeGrafter"/>
</dbReference>
<evidence type="ECO:0000256" key="4">
    <source>
        <dbReference type="ARBA" id="ARBA00022786"/>
    </source>
</evidence>
<dbReference type="GO" id="GO:0005680">
    <property type="term" value="C:anaphase-promoting complex"/>
    <property type="evidence" value="ECO:0007669"/>
    <property type="project" value="InterPro"/>
</dbReference>
<keyword evidence="6" id="KW-0472">Membrane</keyword>
<sequence>MRWVKEGQRNWGLMDYKDRTRDFLPYKPEAKGAQFSYLRSDKLNYLDILVVLDSQGTLFFWAFGSFLLGSLDSFQLMKPKLPPGISSISIQSVDLCSSLQRLMLITHLQTDQSPHSTVLASVNTSIFVTRGREICTMAWQFLSVKELLERTVLAIDQVKAQWNKANDFFSKIVNNFEKTLGEGGSKSSIPESLLTILVSGMVDPTLENWFVNVLKVQGLKEFQRVMDSALEGMRDLTADHLQPLAELLCFKLTELVSYSKCKEQFGALGLSTEELVGMESLSSSLLITIEKLLITTLSERTQFSHLFSWLTKVQCGIFGDVSSHTNSNFDVLLIAKLIDTHFSSNSTLPLTPFFENKPSGQLNTKFEDLYFFKTSGQCLVEMAKGLEKALERVLKGMQGEMAKLFSVEGAISVCSGIDMDRPICESFKFHFDAKDSQNKPIQTIGFKCTDGDTSILYLVSAERQGSGSGKLQAKVCAVPVPGNREFVDYCFYKGDSLLLLYKTASADCLGVDLVSYGTLEDLPKISLPFHLSTLISESLPDLETQQILPDAIQHTIPLATGPTDSSIAASNKGIASILTQNSQRMIIFDINELETPSEPAQDEEEEQNIQ</sequence>
<evidence type="ECO:0000256" key="5">
    <source>
        <dbReference type="ARBA" id="ARBA00023306"/>
    </source>
</evidence>
<dbReference type="GO" id="GO:0070979">
    <property type="term" value="P:protein K11-linked ubiquitination"/>
    <property type="evidence" value="ECO:0007669"/>
    <property type="project" value="TreeGrafter"/>
</dbReference>
<evidence type="ECO:0000256" key="3">
    <source>
        <dbReference type="ARBA" id="ARBA00022776"/>
    </source>
</evidence>
<keyword evidence="6" id="KW-1133">Transmembrane helix</keyword>
<dbReference type="PANTHER" id="PTHR13260">
    <property type="entry name" value="ANAPHASE PROMOTING COMPLEX SUBUNIT 4 APC4"/>
    <property type="match status" value="1"/>
</dbReference>
<evidence type="ECO:0000256" key="6">
    <source>
        <dbReference type="SAM" id="Phobius"/>
    </source>
</evidence>
<keyword evidence="3" id="KW-0498">Mitosis</keyword>
<keyword evidence="5" id="KW-0131">Cell cycle</keyword>
<dbReference type="GO" id="GO:0051301">
    <property type="term" value="P:cell division"/>
    <property type="evidence" value="ECO:0007669"/>
    <property type="project" value="UniProtKB-KW"/>
</dbReference>
<evidence type="ECO:0000256" key="1">
    <source>
        <dbReference type="ARBA" id="ARBA00016067"/>
    </source>
</evidence>
<keyword evidence="2" id="KW-0132">Cell division</keyword>
<dbReference type="PANTHER" id="PTHR13260:SF0">
    <property type="entry name" value="ANAPHASE-PROMOTING COMPLEX SUBUNIT 4"/>
    <property type="match status" value="1"/>
</dbReference>
<proteinExistence type="predicted"/>
<feature type="transmembrane region" description="Helical" evidence="6">
    <location>
        <begin position="45"/>
        <end position="68"/>
    </location>
</feature>
<protein>
    <recommendedName>
        <fullName evidence="1">Anaphase-promoting complex subunit 4</fullName>
    </recommendedName>
</protein>
<dbReference type="AlphaFoldDB" id="A0A6B2KZ81"/>
<organism evidence="8">
    <name type="scientific">Arcella intermedia</name>
    <dbReference type="NCBI Taxonomy" id="1963864"/>
    <lineage>
        <taxon>Eukaryota</taxon>
        <taxon>Amoebozoa</taxon>
        <taxon>Tubulinea</taxon>
        <taxon>Elardia</taxon>
        <taxon>Arcellinida</taxon>
        <taxon>Sphaerothecina</taxon>
        <taxon>Arcellidae</taxon>
        <taxon>Arcella</taxon>
    </lineage>
</organism>
<keyword evidence="6" id="KW-0812">Transmembrane</keyword>
<evidence type="ECO:0000256" key="2">
    <source>
        <dbReference type="ARBA" id="ARBA00022618"/>
    </source>
</evidence>
<dbReference type="EMBL" id="GIBP01001094">
    <property type="protein sequence ID" value="NDV30063.1"/>
    <property type="molecule type" value="Transcribed_RNA"/>
</dbReference>
<evidence type="ECO:0000259" key="7">
    <source>
        <dbReference type="Pfam" id="PF12896"/>
    </source>
</evidence>
<feature type="domain" description="Anaphase-promoting complex subunit 4 long" evidence="7">
    <location>
        <begin position="119"/>
        <end position="314"/>
    </location>
</feature>
<keyword evidence="4" id="KW-0833">Ubl conjugation pathway</keyword>
<accession>A0A6B2KZ81</accession>
<dbReference type="Pfam" id="PF12896">
    <property type="entry name" value="ANAPC4"/>
    <property type="match status" value="1"/>
</dbReference>
<dbReference type="GO" id="GO:0031145">
    <property type="term" value="P:anaphase-promoting complex-dependent catabolic process"/>
    <property type="evidence" value="ECO:0007669"/>
    <property type="project" value="InterPro"/>
</dbReference>
<dbReference type="InterPro" id="IPR024790">
    <property type="entry name" value="APC4_long_dom"/>
</dbReference>